<protein>
    <submittedName>
        <fullName evidence="1">Uncharacterized protein</fullName>
    </submittedName>
</protein>
<name>A0A5B7HWQ6_PORTR</name>
<dbReference type="AlphaFoldDB" id="A0A5B7HWQ6"/>
<organism evidence="1 2">
    <name type="scientific">Portunus trituberculatus</name>
    <name type="common">Swimming crab</name>
    <name type="synonym">Neptunus trituberculatus</name>
    <dbReference type="NCBI Taxonomy" id="210409"/>
    <lineage>
        <taxon>Eukaryota</taxon>
        <taxon>Metazoa</taxon>
        <taxon>Ecdysozoa</taxon>
        <taxon>Arthropoda</taxon>
        <taxon>Crustacea</taxon>
        <taxon>Multicrustacea</taxon>
        <taxon>Malacostraca</taxon>
        <taxon>Eumalacostraca</taxon>
        <taxon>Eucarida</taxon>
        <taxon>Decapoda</taxon>
        <taxon>Pleocyemata</taxon>
        <taxon>Brachyura</taxon>
        <taxon>Eubrachyura</taxon>
        <taxon>Portunoidea</taxon>
        <taxon>Portunidae</taxon>
        <taxon>Portuninae</taxon>
        <taxon>Portunus</taxon>
    </lineage>
</organism>
<keyword evidence="2" id="KW-1185">Reference proteome</keyword>
<gene>
    <name evidence="1" type="ORF">E2C01_067446</name>
</gene>
<sequence length="101" mass="10824">MASGSDRDSVPGSVGPEDLISQILGSKVSPWDKSSFFKELAAFLGFQEGSKYVSFPDMVFAMVSKEVEGSCPLALGSRCGAVRYQTPSRPLRKAECEVTPS</sequence>
<accession>A0A5B7HWQ6</accession>
<comment type="caution">
    <text evidence="1">The sequence shown here is derived from an EMBL/GenBank/DDBJ whole genome shotgun (WGS) entry which is preliminary data.</text>
</comment>
<evidence type="ECO:0000313" key="2">
    <source>
        <dbReference type="Proteomes" id="UP000324222"/>
    </source>
</evidence>
<proteinExistence type="predicted"/>
<reference evidence="1 2" key="1">
    <citation type="submission" date="2019-05" db="EMBL/GenBank/DDBJ databases">
        <title>Another draft genome of Portunus trituberculatus and its Hox gene families provides insights of decapod evolution.</title>
        <authorList>
            <person name="Jeong J.-H."/>
            <person name="Song I."/>
            <person name="Kim S."/>
            <person name="Choi T."/>
            <person name="Kim D."/>
            <person name="Ryu S."/>
            <person name="Kim W."/>
        </authorList>
    </citation>
    <scope>NUCLEOTIDE SEQUENCE [LARGE SCALE GENOMIC DNA]</scope>
    <source>
        <tissue evidence="1">Muscle</tissue>
    </source>
</reference>
<dbReference type="EMBL" id="VSRR010036114">
    <property type="protein sequence ID" value="MPC73128.1"/>
    <property type="molecule type" value="Genomic_DNA"/>
</dbReference>
<dbReference type="Proteomes" id="UP000324222">
    <property type="component" value="Unassembled WGS sequence"/>
</dbReference>
<evidence type="ECO:0000313" key="1">
    <source>
        <dbReference type="EMBL" id="MPC73128.1"/>
    </source>
</evidence>